<keyword evidence="3" id="KW-1185">Reference proteome</keyword>
<feature type="transmembrane region" description="Helical" evidence="1">
    <location>
        <begin position="12"/>
        <end position="35"/>
    </location>
</feature>
<dbReference type="EMBL" id="SNYJ01000004">
    <property type="protein sequence ID" value="TDQ41052.1"/>
    <property type="molecule type" value="Genomic_DNA"/>
</dbReference>
<reference evidence="2 3" key="1">
    <citation type="submission" date="2019-03" db="EMBL/GenBank/DDBJ databases">
        <title>Genomic Encyclopedia of Type Strains, Phase IV (KMG-IV): sequencing the most valuable type-strain genomes for metagenomic binning, comparative biology and taxonomic classification.</title>
        <authorList>
            <person name="Goeker M."/>
        </authorList>
    </citation>
    <scope>NUCLEOTIDE SEQUENCE [LARGE SCALE GENOMIC DNA]</scope>
    <source>
        <strain evidence="2 3">DSM 28697</strain>
    </source>
</reference>
<sequence>MKNVLSNFTSVIVLIYAWLQIIFLGGFIIENILLYPNVFHDVPHSVEVTSEFLQVTSPGTYFPIIGMSVIGAGIVTLIFTWKLKNIRGWILGSLIVFILGNFIFSVIYAWPRNIILFEEGAAVHSTVYLQQVANEFITGNWVRVVTSVTTAILAFIGWMRFYRYKMTIGERSTEK</sequence>
<feature type="transmembrane region" description="Helical" evidence="1">
    <location>
        <begin position="88"/>
        <end position="110"/>
    </location>
</feature>
<proteinExistence type="predicted"/>
<keyword evidence="1" id="KW-1133">Transmembrane helix</keyword>
<dbReference type="OrthoDB" id="2595667at2"/>
<dbReference type="Proteomes" id="UP000295632">
    <property type="component" value="Unassembled WGS sequence"/>
</dbReference>
<dbReference type="AlphaFoldDB" id="A0A4R6U647"/>
<evidence type="ECO:0008006" key="4">
    <source>
        <dbReference type="Google" id="ProtNLM"/>
    </source>
</evidence>
<feature type="transmembrane region" description="Helical" evidence="1">
    <location>
        <begin position="61"/>
        <end position="81"/>
    </location>
</feature>
<organism evidence="2 3">
    <name type="scientific">Aureibacillus halotolerans</name>
    <dbReference type="NCBI Taxonomy" id="1508390"/>
    <lineage>
        <taxon>Bacteria</taxon>
        <taxon>Bacillati</taxon>
        <taxon>Bacillota</taxon>
        <taxon>Bacilli</taxon>
        <taxon>Bacillales</taxon>
        <taxon>Bacillaceae</taxon>
        <taxon>Aureibacillus</taxon>
    </lineage>
</organism>
<gene>
    <name evidence="2" type="ORF">EV213_10449</name>
</gene>
<evidence type="ECO:0000313" key="2">
    <source>
        <dbReference type="EMBL" id="TDQ41052.1"/>
    </source>
</evidence>
<keyword evidence="1" id="KW-0812">Transmembrane</keyword>
<comment type="caution">
    <text evidence="2">The sequence shown here is derived from an EMBL/GenBank/DDBJ whole genome shotgun (WGS) entry which is preliminary data.</text>
</comment>
<name>A0A4R6U647_9BACI</name>
<evidence type="ECO:0000313" key="3">
    <source>
        <dbReference type="Proteomes" id="UP000295632"/>
    </source>
</evidence>
<evidence type="ECO:0000256" key="1">
    <source>
        <dbReference type="SAM" id="Phobius"/>
    </source>
</evidence>
<keyword evidence="1" id="KW-0472">Membrane</keyword>
<feature type="transmembrane region" description="Helical" evidence="1">
    <location>
        <begin position="141"/>
        <end position="162"/>
    </location>
</feature>
<protein>
    <recommendedName>
        <fullName evidence="4">DUF1772 domain-containing protein</fullName>
    </recommendedName>
</protein>
<accession>A0A4R6U647</accession>
<dbReference type="RefSeq" id="WP_133579658.1">
    <property type="nucleotide sequence ID" value="NZ_SNYJ01000004.1"/>
</dbReference>